<dbReference type="SMART" id="SM00448">
    <property type="entry name" value="REC"/>
    <property type="match status" value="1"/>
</dbReference>
<dbReference type="PROSITE" id="PS50110">
    <property type="entry name" value="RESPONSE_REGULATORY"/>
    <property type="match status" value="1"/>
</dbReference>
<dbReference type="GO" id="GO:0006355">
    <property type="term" value="P:regulation of DNA-templated transcription"/>
    <property type="evidence" value="ECO:0007669"/>
    <property type="project" value="InterPro"/>
</dbReference>
<feature type="modified residue" description="4-aspartylphosphate" evidence="3">
    <location>
        <position position="55"/>
    </location>
</feature>
<name>A0A6L3ZFS9_9FLAO</name>
<dbReference type="AlphaFoldDB" id="A0A6L3ZFS9"/>
<dbReference type="InterPro" id="IPR000792">
    <property type="entry name" value="Tscrpt_reg_LuxR_C"/>
</dbReference>
<dbReference type="Gene3D" id="3.40.50.2300">
    <property type="match status" value="1"/>
</dbReference>
<evidence type="ECO:0000256" key="1">
    <source>
        <dbReference type="ARBA" id="ARBA00022553"/>
    </source>
</evidence>
<dbReference type="PANTHER" id="PTHR43214:SF43">
    <property type="entry name" value="TWO-COMPONENT RESPONSE REGULATOR"/>
    <property type="match status" value="1"/>
</dbReference>
<dbReference type="GO" id="GO:0003677">
    <property type="term" value="F:DNA binding"/>
    <property type="evidence" value="ECO:0007669"/>
    <property type="project" value="UniProtKB-KW"/>
</dbReference>
<dbReference type="PANTHER" id="PTHR43214">
    <property type="entry name" value="TWO-COMPONENT RESPONSE REGULATOR"/>
    <property type="match status" value="1"/>
</dbReference>
<proteinExistence type="predicted"/>
<keyword evidence="7" id="KW-1185">Reference proteome</keyword>
<feature type="domain" description="Response regulatory" evidence="5">
    <location>
        <begin position="4"/>
        <end position="120"/>
    </location>
</feature>
<dbReference type="InterPro" id="IPR001789">
    <property type="entry name" value="Sig_transdc_resp-reg_receiver"/>
</dbReference>
<accession>A0A6L3ZFS9</accession>
<keyword evidence="1 3" id="KW-0597">Phosphoprotein</keyword>
<dbReference type="InterPro" id="IPR011006">
    <property type="entry name" value="CheY-like_superfamily"/>
</dbReference>
<sequence>MSIQIAIADDHELFRSGIRNMLGNHGDFKVVVEASSGVDLLEKLGYERVDILLLDVDMPEMNGTEALQQIRAKYPDTKVLMLTMYNHDEHMLYYLKNGASAYLLKDMSVEEMCTAIRAVFYSGQYLTNKAARVLLDEEIKSPDAPIALSAREQQVLRLICMEKTTSEIAEELFLSPRTVETYRKQLLEKTNSKNIAGLVRYALERKGLI</sequence>
<dbReference type="InterPro" id="IPR016032">
    <property type="entry name" value="Sig_transdc_resp-reg_C-effctor"/>
</dbReference>
<reference evidence="6 7" key="1">
    <citation type="submission" date="2019-10" db="EMBL/GenBank/DDBJ databases">
        <title>Genome sequence of Phaeocystidibacter marisrubri JCM30614 (type strain).</title>
        <authorList>
            <person name="Bowman J.P."/>
        </authorList>
    </citation>
    <scope>NUCLEOTIDE SEQUENCE [LARGE SCALE GENOMIC DNA]</scope>
    <source>
        <strain evidence="6 7">JCM 30614</strain>
    </source>
</reference>
<dbReference type="InterPro" id="IPR039420">
    <property type="entry name" value="WalR-like"/>
</dbReference>
<evidence type="ECO:0000259" key="5">
    <source>
        <dbReference type="PROSITE" id="PS50110"/>
    </source>
</evidence>
<evidence type="ECO:0000256" key="2">
    <source>
        <dbReference type="ARBA" id="ARBA00023125"/>
    </source>
</evidence>
<comment type="caution">
    <text evidence="6">The sequence shown here is derived from an EMBL/GenBank/DDBJ whole genome shotgun (WGS) entry which is preliminary data.</text>
</comment>
<gene>
    <name evidence="6" type="ORF">F8C82_12710</name>
</gene>
<dbReference type="CDD" id="cd06170">
    <property type="entry name" value="LuxR_C_like"/>
    <property type="match status" value="1"/>
</dbReference>
<evidence type="ECO:0000259" key="4">
    <source>
        <dbReference type="PROSITE" id="PS50043"/>
    </source>
</evidence>
<dbReference type="GO" id="GO:0000160">
    <property type="term" value="P:phosphorelay signal transduction system"/>
    <property type="evidence" value="ECO:0007669"/>
    <property type="project" value="InterPro"/>
</dbReference>
<evidence type="ECO:0000313" key="7">
    <source>
        <dbReference type="Proteomes" id="UP000484164"/>
    </source>
</evidence>
<dbReference type="PRINTS" id="PR00038">
    <property type="entry name" value="HTHLUXR"/>
</dbReference>
<dbReference type="SMART" id="SM00421">
    <property type="entry name" value="HTH_LUXR"/>
    <property type="match status" value="1"/>
</dbReference>
<dbReference type="PROSITE" id="PS50043">
    <property type="entry name" value="HTH_LUXR_2"/>
    <property type="match status" value="1"/>
</dbReference>
<dbReference type="Proteomes" id="UP000484164">
    <property type="component" value="Unassembled WGS sequence"/>
</dbReference>
<dbReference type="EMBL" id="WBVQ01000002">
    <property type="protein sequence ID" value="KAB2816536.1"/>
    <property type="molecule type" value="Genomic_DNA"/>
</dbReference>
<dbReference type="SUPFAM" id="SSF46894">
    <property type="entry name" value="C-terminal effector domain of the bipartite response regulators"/>
    <property type="match status" value="1"/>
</dbReference>
<dbReference type="RefSeq" id="WP_151693963.1">
    <property type="nucleotide sequence ID" value="NZ_BMGX01000001.1"/>
</dbReference>
<dbReference type="Pfam" id="PF00196">
    <property type="entry name" value="GerE"/>
    <property type="match status" value="1"/>
</dbReference>
<dbReference type="CDD" id="cd17535">
    <property type="entry name" value="REC_NarL-like"/>
    <property type="match status" value="1"/>
</dbReference>
<dbReference type="InterPro" id="IPR058245">
    <property type="entry name" value="NreC/VraR/RcsB-like_REC"/>
</dbReference>
<dbReference type="Pfam" id="PF00072">
    <property type="entry name" value="Response_reg"/>
    <property type="match status" value="1"/>
</dbReference>
<dbReference type="OrthoDB" id="9797341at2"/>
<feature type="domain" description="HTH luxR-type" evidence="4">
    <location>
        <begin position="141"/>
        <end position="206"/>
    </location>
</feature>
<organism evidence="6 7">
    <name type="scientific">Phaeocystidibacter marisrubri</name>
    <dbReference type="NCBI Taxonomy" id="1577780"/>
    <lineage>
        <taxon>Bacteria</taxon>
        <taxon>Pseudomonadati</taxon>
        <taxon>Bacteroidota</taxon>
        <taxon>Flavobacteriia</taxon>
        <taxon>Flavobacteriales</taxon>
        <taxon>Phaeocystidibacteraceae</taxon>
        <taxon>Phaeocystidibacter</taxon>
    </lineage>
</organism>
<keyword evidence="2" id="KW-0238">DNA-binding</keyword>
<dbReference type="SUPFAM" id="SSF52172">
    <property type="entry name" value="CheY-like"/>
    <property type="match status" value="1"/>
</dbReference>
<evidence type="ECO:0000256" key="3">
    <source>
        <dbReference type="PROSITE-ProRule" id="PRU00169"/>
    </source>
</evidence>
<evidence type="ECO:0000313" key="6">
    <source>
        <dbReference type="EMBL" id="KAB2816536.1"/>
    </source>
</evidence>
<protein>
    <submittedName>
        <fullName evidence="6">Response regulator transcription factor</fullName>
    </submittedName>
</protein>